<evidence type="ECO:0000313" key="1">
    <source>
        <dbReference type="EMBL" id="CAH3044284.1"/>
    </source>
</evidence>
<keyword evidence="2" id="KW-1185">Reference proteome</keyword>
<dbReference type="Proteomes" id="UP001159428">
    <property type="component" value="Unassembled WGS sequence"/>
</dbReference>
<dbReference type="EMBL" id="CALNXJ010000007">
    <property type="protein sequence ID" value="CAH3044284.1"/>
    <property type="molecule type" value="Genomic_DNA"/>
</dbReference>
<dbReference type="AlphaFoldDB" id="A0AAU9W7A8"/>
<gene>
    <name evidence="1" type="ORF">PMEA_00031088</name>
</gene>
<reference evidence="1 2" key="1">
    <citation type="submission" date="2022-05" db="EMBL/GenBank/DDBJ databases">
        <authorList>
            <consortium name="Genoscope - CEA"/>
            <person name="William W."/>
        </authorList>
    </citation>
    <scope>NUCLEOTIDE SEQUENCE [LARGE SCALE GENOMIC DNA]</scope>
</reference>
<protein>
    <submittedName>
        <fullName evidence="1">Uncharacterized protein</fullName>
    </submittedName>
</protein>
<evidence type="ECO:0000313" key="2">
    <source>
        <dbReference type="Proteomes" id="UP001159428"/>
    </source>
</evidence>
<name>A0AAU9W7A8_9CNID</name>
<sequence length="55" mass="6230">MATSVYKAIHGYKVPTGIGELLHERSTNYNLRGKYILELPKMAALRDSESERACF</sequence>
<accession>A0AAU9W7A8</accession>
<proteinExistence type="predicted"/>
<organism evidence="1 2">
    <name type="scientific">Pocillopora meandrina</name>
    <dbReference type="NCBI Taxonomy" id="46732"/>
    <lineage>
        <taxon>Eukaryota</taxon>
        <taxon>Metazoa</taxon>
        <taxon>Cnidaria</taxon>
        <taxon>Anthozoa</taxon>
        <taxon>Hexacorallia</taxon>
        <taxon>Scleractinia</taxon>
        <taxon>Astrocoeniina</taxon>
        <taxon>Pocilloporidae</taxon>
        <taxon>Pocillopora</taxon>
    </lineage>
</organism>
<comment type="caution">
    <text evidence="1">The sequence shown here is derived from an EMBL/GenBank/DDBJ whole genome shotgun (WGS) entry which is preliminary data.</text>
</comment>